<evidence type="ECO:0000256" key="5">
    <source>
        <dbReference type="ARBA" id="ARBA00022741"/>
    </source>
</evidence>
<keyword evidence="12" id="KW-1185">Reference proteome</keyword>
<dbReference type="Gene3D" id="1.10.287.130">
    <property type="match status" value="1"/>
</dbReference>
<evidence type="ECO:0000313" key="11">
    <source>
        <dbReference type="EMBL" id="MBB5347532.1"/>
    </source>
</evidence>
<gene>
    <name evidence="11" type="ORF">HNQ81_001253</name>
</gene>
<dbReference type="NCBIfam" id="TIGR00229">
    <property type="entry name" value="sensory_box"/>
    <property type="match status" value="2"/>
</dbReference>
<dbReference type="SUPFAM" id="SSF55874">
    <property type="entry name" value="ATPase domain of HSP90 chaperone/DNA topoisomerase II/histidine kinase"/>
    <property type="match status" value="1"/>
</dbReference>
<protein>
    <recommendedName>
        <fullName evidence="2">histidine kinase</fullName>
        <ecNumber evidence="2">2.7.13.3</ecNumber>
    </recommendedName>
</protein>
<evidence type="ECO:0000313" key="12">
    <source>
        <dbReference type="Proteomes" id="UP000539642"/>
    </source>
</evidence>
<dbReference type="InterPro" id="IPR036890">
    <property type="entry name" value="HATPase_C_sf"/>
</dbReference>
<keyword evidence="4" id="KW-0808">Transferase</keyword>
<organism evidence="11 12">
    <name type="scientific">Desulfoprunum benzoelyticum</name>
    <dbReference type="NCBI Taxonomy" id="1506996"/>
    <lineage>
        <taxon>Bacteria</taxon>
        <taxon>Pseudomonadati</taxon>
        <taxon>Thermodesulfobacteriota</taxon>
        <taxon>Desulfobulbia</taxon>
        <taxon>Desulfobulbales</taxon>
        <taxon>Desulfobulbaceae</taxon>
        <taxon>Desulfoprunum</taxon>
    </lineage>
</organism>
<keyword evidence="6" id="KW-0418">Kinase</keyword>
<keyword evidence="8" id="KW-0902">Two-component regulatory system</keyword>
<name>A0A840UP40_9BACT</name>
<dbReference type="CDD" id="cd00082">
    <property type="entry name" value="HisKA"/>
    <property type="match status" value="1"/>
</dbReference>
<dbReference type="Gene3D" id="3.30.450.20">
    <property type="entry name" value="PAS domain"/>
    <property type="match status" value="2"/>
</dbReference>
<dbReference type="SUPFAM" id="SSF47384">
    <property type="entry name" value="Homodimeric domain of signal transducing histidine kinase"/>
    <property type="match status" value="1"/>
</dbReference>
<dbReference type="InterPro" id="IPR005467">
    <property type="entry name" value="His_kinase_dom"/>
</dbReference>
<dbReference type="SMART" id="SM00387">
    <property type="entry name" value="HATPase_c"/>
    <property type="match status" value="1"/>
</dbReference>
<sequence>MMNKGIDREIDWRLRVFESLSYPTIILLPDRTIIAVNGRYLEKMGVEEEEIIGRSCREVNLRNYPEQKFPCAEQGECPLARAVHTRSGQSVLLKYHDVYGGEGWEERVFSPILGADGEVDFIIESIRDVTRVKNLEKMYSGVRELIDQVVQTSVSGIIAADRQGRIILMNRAAEELFGYSGYDIDNVNIEDYYPPGVAREIMRKLRSEEIGEKGKLPITRVTIRRKDGAEVPAEMTAVIIYEDGREAATAGIFNDLRDKLEVERQLKEAHAQLIQSEKLASLGRLAAGVAHEINNPLTGILLYASMMREKLEKDHPLEQNLRYIIEDTQRCQEIVKNLLAYSRQSNPTRQYFQLNEALGESLRLVRDQKLFLHVKVVEDAPAAPVLVNADKNQLCQVVINLIINAVDAMDGNGTLTLRTYEDRPNRKAILEVSDTGGGIPAENMSKIFDPFFSTKEVGKGTGLGLSMAYGIMEENHGRIYVKDTSPEGTTFALELPLVPMSDVILFDSIG</sequence>
<dbReference type="SMART" id="SM00091">
    <property type="entry name" value="PAS"/>
    <property type="match status" value="2"/>
</dbReference>
<dbReference type="Pfam" id="PF02518">
    <property type="entry name" value="HATPase_c"/>
    <property type="match status" value="1"/>
</dbReference>
<dbReference type="Pfam" id="PF00512">
    <property type="entry name" value="HisKA"/>
    <property type="match status" value="1"/>
</dbReference>
<reference evidence="11 12" key="1">
    <citation type="submission" date="2020-08" db="EMBL/GenBank/DDBJ databases">
        <title>Genomic Encyclopedia of Type Strains, Phase IV (KMG-IV): sequencing the most valuable type-strain genomes for metagenomic binning, comparative biology and taxonomic classification.</title>
        <authorList>
            <person name="Goeker M."/>
        </authorList>
    </citation>
    <scope>NUCLEOTIDE SEQUENCE [LARGE SCALE GENOMIC DNA]</scope>
    <source>
        <strain evidence="11 12">DSM 28570</strain>
    </source>
</reference>
<accession>A0A840UP40</accession>
<dbReference type="InterPro" id="IPR000014">
    <property type="entry name" value="PAS"/>
</dbReference>
<evidence type="ECO:0000256" key="7">
    <source>
        <dbReference type="ARBA" id="ARBA00022840"/>
    </source>
</evidence>
<dbReference type="PRINTS" id="PR00344">
    <property type="entry name" value="BCTRLSENSOR"/>
</dbReference>
<dbReference type="InterPro" id="IPR003661">
    <property type="entry name" value="HisK_dim/P_dom"/>
</dbReference>
<dbReference type="GO" id="GO:0005524">
    <property type="term" value="F:ATP binding"/>
    <property type="evidence" value="ECO:0007669"/>
    <property type="project" value="UniProtKB-KW"/>
</dbReference>
<dbReference type="SMART" id="SM00388">
    <property type="entry name" value="HisKA"/>
    <property type="match status" value="1"/>
</dbReference>
<feature type="domain" description="Histidine kinase" evidence="9">
    <location>
        <begin position="288"/>
        <end position="499"/>
    </location>
</feature>
<proteinExistence type="predicted"/>
<evidence type="ECO:0000259" key="9">
    <source>
        <dbReference type="PROSITE" id="PS50109"/>
    </source>
</evidence>
<feature type="domain" description="PAS" evidence="10">
    <location>
        <begin position="142"/>
        <end position="206"/>
    </location>
</feature>
<dbReference type="InterPro" id="IPR035965">
    <property type="entry name" value="PAS-like_dom_sf"/>
</dbReference>
<dbReference type="InterPro" id="IPR004358">
    <property type="entry name" value="Sig_transdc_His_kin-like_C"/>
</dbReference>
<keyword evidence="7" id="KW-0067">ATP-binding</keyword>
<evidence type="ECO:0000256" key="4">
    <source>
        <dbReference type="ARBA" id="ARBA00022679"/>
    </source>
</evidence>
<comment type="catalytic activity">
    <reaction evidence="1">
        <text>ATP + protein L-histidine = ADP + protein N-phospho-L-histidine.</text>
        <dbReference type="EC" id="2.7.13.3"/>
    </reaction>
</comment>
<dbReference type="PANTHER" id="PTHR43065">
    <property type="entry name" value="SENSOR HISTIDINE KINASE"/>
    <property type="match status" value="1"/>
</dbReference>
<dbReference type="InterPro" id="IPR001610">
    <property type="entry name" value="PAC"/>
</dbReference>
<dbReference type="GO" id="GO:0000155">
    <property type="term" value="F:phosphorelay sensor kinase activity"/>
    <property type="evidence" value="ECO:0007669"/>
    <property type="project" value="InterPro"/>
</dbReference>
<keyword evidence="3" id="KW-0597">Phosphoprotein</keyword>
<dbReference type="PROSITE" id="PS50112">
    <property type="entry name" value="PAS"/>
    <property type="match status" value="1"/>
</dbReference>
<dbReference type="GO" id="GO:0006355">
    <property type="term" value="P:regulation of DNA-templated transcription"/>
    <property type="evidence" value="ECO:0007669"/>
    <property type="project" value="InterPro"/>
</dbReference>
<dbReference type="CDD" id="cd00130">
    <property type="entry name" value="PAS"/>
    <property type="match status" value="2"/>
</dbReference>
<dbReference type="SUPFAM" id="SSF55785">
    <property type="entry name" value="PYP-like sensor domain (PAS domain)"/>
    <property type="match status" value="2"/>
</dbReference>
<dbReference type="Pfam" id="PF00989">
    <property type="entry name" value="PAS"/>
    <property type="match status" value="1"/>
</dbReference>
<dbReference type="Gene3D" id="3.30.565.10">
    <property type="entry name" value="Histidine kinase-like ATPase, C-terminal domain"/>
    <property type="match status" value="1"/>
</dbReference>
<dbReference type="InterPro" id="IPR013767">
    <property type="entry name" value="PAS_fold"/>
</dbReference>
<dbReference type="Pfam" id="PF08448">
    <property type="entry name" value="PAS_4"/>
    <property type="match status" value="1"/>
</dbReference>
<dbReference type="PROSITE" id="PS50109">
    <property type="entry name" value="HIS_KIN"/>
    <property type="match status" value="1"/>
</dbReference>
<dbReference type="RefSeq" id="WP_183349630.1">
    <property type="nucleotide sequence ID" value="NZ_JACHEO010000005.1"/>
</dbReference>
<evidence type="ECO:0000256" key="1">
    <source>
        <dbReference type="ARBA" id="ARBA00000085"/>
    </source>
</evidence>
<dbReference type="PANTHER" id="PTHR43065:SF42">
    <property type="entry name" value="TWO-COMPONENT SENSOR PPRA"/>
    <property type="match status" value="1"/>
</dbReference>
<dbReference type="SMART" id="SM00086">
    <property type="entry name" value="PAC"/>
    <property type="match status" value="2"/>
</dbReference>
<evidence type="ECO:0000256" key="3">
    <source>
        <dbReference type="ARBA" id="ARBA00022553"/>
    </source>
</evidence>
<dbReference type="AlphaFoldDB" id="A0A840UP40"/>
<evidence type="ECO:0000256" key="8">
    <source>
        <dbReference type="ARBA" id="ARBA00023012"/>
    </source>
</evidence>
<dbReference type="InterPro" id="IPR013656">
    <property type="entry name" value="PAS_4"/>
</dbReference>
<evidence type="ECO:0000256" key="2">
    <source>
        <dbReference type="ARBA" id="ARBA00012438"/>
    </source>
</evidence>
<dbReference type="EMBL" id="JACHEO010000005">
    <property type="protein sequence ID" value="MBB5347532.1"/>
    <property type="molecule type" value="Genomic_DNA"/>
</dbReference>
<evidence type="ECO:0000259" key="10">
    <source>
        <dbReference type="PROSITE" id="PS50112"/>
    </source>
</evidence>
<dbReference type="Proteomes" id="UP000539642">
    <property type="component" value="Unassembled WGS sequence"/>
</dbReference>
<keyword evidence="5" id="KW-0547">Nucleotide-binding</keyword>
<evidence type="ECO:0000256" key="6">
    <source>
        <dbReference type="ARBA" id="ARBA00022777"/>
    </source>
</evidence>
<dbReference type="InterPro" id="IPR003594">
    <property type="entry name" value="HATPase_dom"/>
</dbReference>
<dbReference type="InterPro" id="IPR036097">
    <property type="entry name" value="HisK_dim/P_sf"/>
</dbReference>
<dbReference type="EC" id="2.7.13.3" evidence="2"/>
<comment type="caution">
    <text evidence="11">The sequence shown here is derived from an EMBL/GenBank/DDBJ whole genome shotgun (WGS) entry which is preliminary data.</text>
</comment>